<dbReference type="InParanoid" id="C5LJR4"/>
<dbReference type="Proteomes" id="UP000007800">
    <property type="component" value="Unassembled WGS sequence"/>
</dbReference>
<accession>C5LJR4</accession>
<protein>
    <submittedName>
        <fullName evidence="1">Uncharacterized protein</fullName>
    </submittedName>
</protein>
<sequence length="257" mass="29452">MIHCEGFRAALPEVIISSGELRRVEYSSYLFLLAQPGQPYPFEFTIDYNSTTGATLPAVPARQGVNLYQKIAYDPLYNASVSDPKYQERFTHMNSLALYDYCFCKTLAIGPSGNENAMEFAKYISREFSEWDKYPARVKADSYAGILGYDDKNTTWTFPECKVLNEMESRPIVTSSLRDPDGVVRARDYGSYTKTRVTQSTQNDRLCAYIDLEDLEKPIIRSNGTVNTKYARFDTLWWGENDRIQRGDPKMMDRSIC</sequence>
<name>C5LJR4_PERM5</name>
<keyword evidence="2" id="KW-1185">Reference proteome</keyword>
<evidence type="ECO:0000313" key="2">
    <source>
        <dbReference type="Proteomes" id="UP000007800"/>
    </source>
</evidence>
<gene>
    <name evidence="1" type="ORF">Pmar_PMAR006903</name>
</gene>
<evidence type="ECO:0000313" key="1">
    <source>
        <dbReference type="EMBL" id="EER03029.1"/>
    </source>
</evidence>
<dbReference type="GeneID" id="9051695"/>
<reference evidence="1 2" key="1">
    <citation type="submission" date="2008-07" db="EMBL/GenBank/DDBJ databases">
        <authorList>
            <person name="El-Sayed N."/>
            <person name="Caler E."/>
            <person name="Inman J."/>
            <person name="Amedeo P."/>
            <person name="Hass B."/>
            <person name="Wortman J."/>
        </authorList>
    </citation>
    <scope>NUCLEOTIDE SEQUENCE [LARGE SCALE GENOMIC DNA]</scope>
    <source>
        <strain evidence="2">ATCC 50983 / TXsc</strain>
    </source>
</reference>
<dbReference type="EMBL" id="GG682475">
    <property type="protein sequence ID" value="EER03029.1"/>
    <property type="molecule type" value="Genomic_DNA"/>
</dbReference>
<proteinExistence type="predicted"/>
<dbReference type="AlphaFoldDB" id="C5LJR4"/>
<organism evidence="2">
    <name type="scientific">Perkinsus marinus (strain ATCC 50983 / TXsc)</name>
    <dbReference type="NCBI Taxonomy" id="423536"/>
    <lineage>
        <taxon>Eukaryota</taxon>
        <taxon>Sar</taxon>
        <taxon>Alveolata</taxon>
        <taxon>Perkinsozoa</taxon>
        <taxon>Perkinsea</taxon>
        <taxon>Perkinsida</taxon>
        <taxon>Perkinsidae</taxon>
        <taxon>Perkinsus</taxon>
    </lineage>
</organism>
<dbReference type="RefSeq" id="XP_002771213.1">
    <property type="nucleotide sequence ID" value="XM_002771167.1"/>
</dbReference>